<dbReference type="InterPro" id="IPR004143">
    <property type="entry name" value="BPL_LPL_catalytic"/>
</dbReference>
<dbReference type="NCBIfam" id="TIGR00121">
    <property type="entry name" value="birA_ligase"/>
    <property type="match status" value="1"/>
</dbReference>
<dbReference type="PANTHER" id="PTHR12835:SF5">
    <property type="entry name" value="BIOTIN--PROTEIN LIGASE"/>
    <property type="match status" value="1"/>
</dbReference>
<dbReference type="PROSITE" id="PS51733">
    <property type="entry name" value="BPL_LPL_CATALYTIC"/>
    <property type="match status" value="1"/>
</dbReference>
<dbReference type="GO" id="GO:0004077">
    <property type="term" value="F:biotin--[biotin carboxyl-carrier protein] ligase activity"/>
    <property type="evidence" value="ECO:0007669"/>
    <property type="project" value="UniProtKB-EC"/>
</dbReference>
<accession>A0A5C7FFU6</accession>
<feature type="domain" description="BPL/LPL catalytic" evidence="2">
    <location>
        <begin position="85"/>
        <end position="272"/>
    </location>
</feature>
<dbReference type="Proteomes" id="UP000321907">
    <property type="component" value="Unassembled WGS sequence"/>
</dbReference>
<dbReference type="InterPro" id="IPR045864">
    <property type="entry name" value="aa-tRNA-synth_II/BPL/LPL"/>
</dbReference>
<evidence type="ECO:0000313" key="4">
    <source>
        <dbReference type="Proteomes" id="UP000321907"/>
    </source>
</evidence>
<dbReference type="EMBL" id="VOXD01000016">
    <property type="protein sequence ID" value="TXF89192.1"/>
    <property type="molecule type" value="Genomic_DNA"/>
</dbReference>
<dbReference type="Gene3D" id="3.30.930.10">
    <property type="entry name" value="Bira Bifunctional Protein, Domain 2"/>
    <property type="match status" value="1"/>
</dbReference>
<comment type="caution">
    <text evidence="3">The sequence shown here is derived from an EMBL/GenBank/DDBJ whole genome shotgun (WGS) entry which is preliminary data.</text>
</comment>
<dbReference type="PANTHER" id="PTHR12835">
    <property type="entry name" value="BIOTIN PROTEIN LIGASE"/>
    <property type="match status" value="1"/>
</dbReference>
<protein>
    <submittedName>
        <fullName evidence="3">Biotin--[acetyl-CoA-carboxylase] ligase</fullName>
        <ecNumber evidence="3">6.3.4.15</ecNumber>
    </submittedName>
</protein>
<dbReference type="Pfam" id="PF03099">
    <property type="entry name" value="BPL_LplA_LipB"/>
    <property type="match status" value="1"/>
</dbReference>
<dbReference type="InterPro" id="IPR004408">
    <property type="entry name" value="Biotin_CoA_COase_ligase"/>
</dbReference>
<evidence type="ECO:0000313" key="3">
    <source>
        <dbReference type="EMBL" id="TXF89192.1"/>
    </source>
</evidence>
<reference evidence="3 4" key="1">
    <citation type="submission" date="2019-08" db="EMBL/GenBank/DDBJ databases">
        <title>Lewinella sp. strain SSH13 Genome sequencing and assembly.</title>
        <authorList>
            <person name="Kim I."/>
        </authorList>
    </citation>
    <scope>NUCLEOTIDE SEQUENCE [LARGE SCALE GENOMIC DNA]</scope>
    <source>
        <strain evidence="3 4">SSH13</strain>
    </source>
</reference>
<dbReference type="CDD" id="cd16442">
    <property type="entry name" value="BPL"/>
    <property type="match status" value="1"/>
</dbReference>
<dbReference type="EC" id="6.3.4.15" evidence="3"/>
<dbReference type="SUPFAM" id="SSF55681">
    <property type="entry name" value="Class II aaRS and biotin synthetases"/>
    <property type="match status" value="1"/>
</dbReference>
<dbReference type="OrthoDB" id="9807064at2"/>
<sequence>MKANNFFTLDVPDAVQDKLQPILNLRRDRSGSICYGSIQNGIVLLLKVANVVPFFNGYSCEYDRKWRGLSTNSDIRPTLLPVNTKLIPKVARHFEELESTNNAVIRALNAGEEIVNGAVFISDAQTAGRGQGTNHWFASPGANLTLSMAAYPDHLSVSRLFALNQLSGLAVADTVKKFLPEGLAAGVRLKWPNDVYVGQQKIAGILVQNGLRGSSVSWSVIGIGLNVNENSFPESLQQSATSLALLTGHNFNLQEVLAFLLERLAANYQLISPDLLRELNERYHQELYRLNVPARYQLTEGGENFFAVLRGVNEAGQLRLELAEGGERVFSLREVRFV</sequence>
<evidence type="ECO:0000259" key="2">
    <source>
        <dbReference type="PROSITE" id="PS51733"/>
    </source>
</evidence>
<proteinExistence type="predicted"/>
<gene>
    <name evidence="3" type="ORF">FUA23_11820</name>
</gene>
<keyword evidence="1 3" id="KW-0436">Ligase</keyword>
<dbReference type="GO" id="GO:0005737">
    <property type="term" value="C:cytoplasm"/>
    <property type="evidence" value="ECO:0007669"/>
    <property type="project" value="TreeGrafter"/>
</dbReference>
<name>A0A5C7FFU6_9BACT</name>
<evidence type="ECO:0000256" key="1">
    <source>
        <dbReference type="ARBA" id="ARBA00022598"/>
    </source>
</evidence>
<organism evidence="3 4">
    <name type="scientific">Neolewinella aurantiaca</name>
    <dbReference type="NCBI Taxonomy" id="2602767"/>
    <lineage>
        <taxon>Bacteria</taxon>
        <taxon>Pseudomonadati</taxon>
        <taxon>Bacteroidota</taxon>
        <taxon>Saprospiria</taxon>
        <taxon>Saprospirales</taxon>
        <taxon>Lewinellaceae</taxon>
        <taxon>Neolewinella</taxon>
    </lineage>
</organism>
<dbReference type="AlphaFoldDB" id="A0A5C7FFU6"/>
<keyword evidence="4" id="KW-1185">Reference proteome</keyword>